<accession>A0A1N6WVY2</accession>
<protein>
    <submittedName>
        <fullName evidence="1">Uncharacterized protein</fullName>
    </submittedName>
</protein>
<gene>
    <name evidence="1" type="ORF">SAMN05443094_104294</name>
</gene>
<name>A0A1N6WVY2_9BACI</name>
<dbReference type="EMBL" id="FTLX01000004">
    <property type="protein sequence ID" value="SIQ94223.1"/>
    <property type="molecule type" value="Genomic_DNA"/>
</dbReference>
<sequence>MNKRLVLHDFRASDQLEWARMFYEGGASSCCGYSLKLNVELDTPLEKEKAAAPLDKTA</sequence>
<dbReference type="STRING" id="1017273.SAMN05443094_104294"/>
<evidence type="ECO:0000313" key="2">
    <source>
        <dbReference type="Proteomes" id="UP000186385"/>
    </source>
</evidence>
<reference evidence="1 2" key="1">
    <citation type="submission" date="2017-01" db="EMBL/GenBank/DDBJ databases">
        <authorList>
            <person name="Mah S.A."/>
            <person name="Swanson W.J."/>
            <person name="Moy G.W."/>
            <person name="Vacquier V.D."/>
        </authorList>
    </citation>
    <scope>NUCLEOTIDE SEQUENCE [LARGE SCALE GENOMIC DNA]</scope>
    <source>
        <strain evidence="1 2">NIO-1016</strain>
    </source>
</reference>
<proteinExistence type="predicted"/>
<dbReference type="RefSeq" id="WP_156149434.1">
    <property type="nucleotide sequence ID" value="NZ_FTLX01000004.1"/>
</dbReference>
<organism evidence="1 2">
    <name type="scientific">Domibacillus enclensis</name>
    <dbReference type="NCBI Taxonomy" id="1017273"/>
    <lineage>
        <taxon>Bacteria</taxon>
        <taxon>Bacillati</taxon>
        <taxon>Bacillota</taxon>
        <taxon>Bacilli</taxon>
        <taxon>Bacillales</taxon>
        <taxon>Bacillaceae</taxon>
        <taxon>Domibacillus</taxon>
    </lineage>
</organism>
<dbReference type="Proteomes" id="UP000186385">
    <property type="component" value="Unassembled WGS sequence"/>
</dbReference>
<evidence type="ECO:0000313" key="1">
    <source>
        <dbReference type="EMBL" id="SIQ94223.1"/>
    </source>
</evidence>
<dbReference type="AlphaFoldDB" id="A0A1N6WVY2"/>